<name>A0ABR3Q6D0_9TREE</name>
<evidence type="ECO:0008006" key="4">
    <source>
        <dbReference type="Google" id="ProtNLM"/>
    </source>
</evidence>
<dbReference type="Pfam" id="PF04081">
    <property type="entry name" value="DNA_pol_delta_4"/>
    <property type="match status" value="1"/>
</dbReference>
<accession>A0ABR3Q6D0</accession>
<dbReference type="RefSeq" id="XP_069210162.1">
    <property type="nucleotide sequence ID" value="XM_069352744.1"/>
</dbReference>
<dbReference type="EMBL" id="JBBXJM010000003">
    <property type="protein sequence ID" value="KAL1410218.1"/>
    <property type="molecule type" value="Genomic_DNA"/>
</dbReference>
<dbReference type="PANTHER" id="PTHR14303">
    <property type="entry name" value="DNA POLYMERASE DELTA SUBUNIT 4"/>
    <property type="match status" value="1"/>
</dbReference>
<gene>
    <name evidence="2" type="ORF">Q8F55_004223</name>
</gene>
<feature type="region of interest" description="Disordered" evidence="1">
    <location>
        <begin position="1"/>
        <end position="71"/>
    </location>
</feature>
<keyword evidence="3" id="KW-1185">Reference proteome</keyword>
<feature type="compositionally biased region" description="Basic and acidic residues" evidence="1">
    <location>
        <begin position="59"/>
        <end position="71"/>
    </location>
</feature>
<sequence>MPPRRSTKQSTGLSQPTLSFQTRRPTTGAAKAAAKSLNSAPAVRKVGSVSSLSSVDRASTPKEEDKPEEVIKVADDVRESLDPNGKEWNKLYDDAKRAMDTAKPIHSGPEITKVHHILRVFDMTSKYGPCVGMTRLERWERAKKWGLNPPDEVKAILLTQQGEDDSSYRESVLYGWV</sequence>
<protein>
    <recommendedName>
        <fullName evidence="4">DNA polymerase delta subunit 4</fullName>
    </recommendedName>
</protein>
<feature type="compositionally biased region" description="Polar residues" evidence="1">
    <location>
        <begin position="8"/>
        <end position="25"/>
    </location>
</feature>
<proteinExistence type="predicted"/>
<dbReference type="Proteomes" id="UP001565368">
    <property type="component" value="Unassembled WGS sequence"/>
</dbReference>
<dbReference type="InterPro" id="IPR007218">
    <property type="entry name" value="DNA_pol_delta_4"/>
</dbReference>
<comment type="caution">
    <text evidence="2">The sequence shown here is derived from an EMBL/GenBank/DDBJ whole genome shotgun (WGS) entry which is preliminary data.</text>
</comment>
<organism evidence="2 3">
    <name type="scientific">Vanrija albida</name>
    <dbReference type="NCBI Taxonomy" id="181172"/>
    <lineage>
        <taxon>Eukaryota</taxon>
        <taxon>Fungi</taxon>
        <taxon>Dikarya</taxon>
        <taxon>Basidiomycota</taxon>
        <taxon>Agaricomycotina</taxon>
        <taxon>Tremellomycetes</taxon>
        <taxon>Trichosporonales</taxon>
        <taxon>Trichosporonaceae</taxon>
        <taxon>Vanrija</taxon>
    </lineage>
</organism>
<feature type="compositionally biased region" description="Low complexity" evidence="1">
    <location>
        <begin position="29"/>
        <end position="55"/>
    </location>
</feature>
<reference evidence="2 3" key="1">
    <citation type="submission" date="2023-08" db="EMBL/GenBank/DDBJ databases">
        <title>Annotated Genome Sequence of Vanrija albida AlHP1.</title>
        <authorList>
            <person name="Herzog R."/>
        </authorList>
    </citation>
    <scope>NUCLEOTIDE SEQUENCE [LARGE SCALE GENOMIC DNA]</scope>
    <source>
        <strain evidence="2 3">AlHP1</strain>
    </source>
</reference>
<evidence type="ECO:0000313" key="2">
    <source>
        <dbReference type="EMBL" id="KAL1410218.1"/>
    </source>
</evidence>
<evidence type="ECO:0000313" key="3">
    <source>
        <dbReference type="Proteomes" id="UP001565368"/>
    </source>
</evidence>
<dbReference type="GeneID" id="95985266"/>
<dbReference type="PANTHER" id="PTHR14303:SF0">
    <property type="entry name" value="DNA POLYMERASE DELTA SUBUNIT 4"/>
    <property type="match status" value="1"/>
</dbReference>
<evidence type="ECO:0000256" key="1">
    <source>
        <dbReference type="SAM" id="MobiDB-lite"/>
    </source>
</evidence>